<evidence type="ECO:0000256" key="2">
    <source>
        <dbReference type="ARBA" id="ARBA00022679"/>
    </source>
</evidence>
<feature type="site" description="Important for catalytic activity" evidence="9">
    <location>
        <position position="16"/>
    </location>
</feature>
<dbReference type="GO" id="GO:0005524">
    <property type="term" value="F:ATP binding"/>
    <property type="evidence" value="ECO:0007669"/>
    <property type="project" value="UniProtKB-UniRule"/>
</dbReference>
<keyword evidence="4 9" id="KW-0547">Nucleotide-binding</keyword>
<dbReference type="FunFam" id="3.30.1330.10:FF:000003">
    <property type="entry name" value="Selenide, water dikinase"/>
    <property type="match status" value="1"/>
</dbReference>
<dbReference type="NCBIfam" id="NF002098">
    <property type="entry name" value="PRK00943.1"/>
    <property type="match status" value="1"/>
</dbReference>
<dbReference type="SUPFAM" id="SSF55326">
    <property type="entry name" value="PurM N-terminal domain-like"/>
    <property type="match status" value="1"/>
</dbReference>
<keyword evidence="5 9" id="KW-0418">Kinase</keyword>
<dbReference type="RefSeq" id="WP_007778325.1">
    <property type="nucleotide sequence ID" value="NZ_CM001441.1"/>
</dbReference>
<dbReference type="STRING" id="768710.DesyoDRAFT_0232"/>
<dbReference type="InterPro" id="IPR036921">
    <property type="entry name" value="PurM-like_N_sf"/>
</dbReference>
<evidence type="ECO:0000256" key="5">
    <source>
        <dbReference type="ARBA" id="ARBA00022777"/>
    </source>
</evidence>
<dbReference type="NCBIfam" id="TIGR00476">
    <property type="entry name" value="selD"/>
    <property type="match status" value="1"/>
</dbReference>
<dbReference type="GO" id="GO:0004756">
    <property type="term" value="F:selenide, water dikinase activity"/>
    <property type="evidence" value="ECO:0007669"/>
    <property type="project" value="UniProtKB-UniRule"/>
</dbReference>
<evidence type="ECO:0000256" key="6">
    <source>
        <dbReference type="ARBA" id="ARBA00022840"/>
    </source>
</evidence>
<feature type="binding site" evidence="9">
    <location>
        <position position="86"/>
    </location>
    <ligand>
        <name>Mg(2+)</name>
        <dbReference type="ChEBI" id="CHEBI:18420"/>
    </ligand>
</feature>
<dbReference type="InterPro" id="IPR023061">
    <property type="entry name" value="SelD_I"/>
</dbReference>
<comment type="subunit">
    <text evidence="9">Homodimer.</text>
</comment>
<evidence type="ECO:0000256" key="8">
    <source>
        <dbReference type="ARBA" id="ARBA00023266"/>
    </source>
</evidence>
<sequence>MMSLLSNCTSGGCGAKIGPGELSKVLSRMPVFGDPKLLVGFDASDDAAVYQIDPDTAIVSTVDFFSPMVNDARSFGRIAAANALSDVYAMGGTPLFALNLVCYPESMELDALGEILAGGAEKIQEAGAVLCGGHSIYDKEPKYGLAVTGRLDPNRIWRNNTPLPGDQLILTKPLGIGIVMAAMRGEIADEQAVHMALSSMQRLNKYAAERMHGFPISACTDITGFGLLAHAKEMAGEAASLVLYRSELPYIPQAYTYAGDYLVTAAAQRNRNHMQGFVEFGDTPFALQELMLDPQTSGGLFLSVPKSCAQELLSAIQEVESQARIVGEVLLPQNLPILLR</sequence>
<reference evidence="12 13" key="1">
    <citation type="submission" date="2011-11" db="EMBL/GenBank/DDBJ databases">
        <title>The Noncontiguous Finished genome of Desulfosporosinus youngiae DSM 17734.</title>
        <authorList>
            <consortium name="US DOE Joint Genome Institute (JGI-PGF)"/>
            <person name="Lucas S."/>
            <person name="Han J."/>
            <person name="Lapidus A."/>
            <person name="Cheng J.-F."/>
            <person name="Goodwin L."/>
            <person name="Pitluck S."/>
            <person name="Peters L."/>
            <person name="Ovchinnikova G."/>
            <person name="Lu M."/>
            <person name="Land M.L."/>
            <person name="Hauser L."/>
            <person name="Pester M."/>
            <person name="Spring S."/>
            <person name="Ollivier B."/>
            <person name="Rattei T."/>
            <person name="Klenk H.-P."/>
            <person name="Wagner M."/>
            <person name="Loy A."/>
            <person name="Woyke T.J."/>
        </authorList>
    </citation>
    <scope>NUCLEOTIDE SEQUENCE [LARGE SCALE GENOMIC DNA]</scope>
    <source>
        <strain evidence="12 13">DSM 17734</strain>
    </source>
</reference>
<dbReference type="InterPro" id="IPR036676">
    <property type="entry name" value="PurM-like_C_sf"/>
</dbReference>
<evidence type="ECO:0000259" key="10">
    <source>
        <dbReference type="Pfam" id="PF00586"/>
    </source>
</evidence>
<dbReference type="HOGENOM" id="CLU_032859_0_1_9"/>
<feature type="binding site" evidence="9">
    <location>
        <position position="46"/>
    </location>
    <ligand>
        <name>Mg(2+)</name>
        <dbReference type="ChEBI" id="CHEBI:18420"/>
    </ligand>
</feature>
<dbReference type="HAMAP" id="MF_00625">
    <property type="entry name" value="SelD"/>
    <property type="match status" value="1"/>
</dbReference>
<dbReference type="Pfam" id="PF02769">
    <property type="entry name" value="AIRS_C"/>
    <property type="match status" value="1"/>
</dbReference>
<evidence type="ECO:0000256" key="1">
    <source>
        <dbReference type="ARBA" id="ARBA00008026"/>
    </source>
</evidence>
<dbReference type="PANTHER" id="PTHR10256:SF0">
    <property type="entry name" value="INACTIVE SELENIDE, WATER DIKINASE-LIKE PROTEIN-RELATED"/>
    <property type="match status" value="1"/>
</dbReference>
<dbReference type="GO" id="GO:0000287">
    <property type="term" value="F:magnesium ion binding"/>
    <property type="evidence" value="ECO:0007669"/>
    <property type="project" value="UniProtKB-UniRule"/>
</dbReference>
<dbReference type="InterPro" id="IPR004536">
    <property type="entry name" value="SPS/SelD"/>
</dbReference>
<keyword evidence="2 9" id="KW-0808">Transferase</keyword>
<keyword evidence="6 9" id="KW-0067">ATP-binding</keyword>
<comment type="catalytic activity">
    <reaction evidence="9">
        <text>hydrogenselenide + ATP + H2O = selenophosphate + AMP + phosphate + 2 H(+)</text>
        <dbReference type="Rhea" id="RHEA:18737"/>
        <dbReference type="ChEBI" id="CHEBI:15377"/>
        <dbReference type="ChEBI" id="CHEBI:15378"/>
        <dbReference type="ChEBI" id="CHEBI:16144"/>
        <dbReference type="ChEBI" id="CHEBI:29317"/>
        <dbReference type="ChEBI" id="CHEBI:30616"/>
        <dbReference type="ChEBI" id="CHEBI:43474"/>
        <dbReference type="ChEBI" id="CHEBI:456215"/>
        <dbReference type="EC" id="2.7.9.3"/>
    </reaction>
</comment>
<feature type="active site" evidence="9">
    <location>
        <position position="13"/>
    </location>
</feature>
<feature type="binding site" description="in other chain" evidence="9">
    <location>
        <position position="16"/>
    </location>
    <ligand>
        <name>ATP</name>
        <dbReference type="ChEBI" id="CHEBI:30616"/>
        <note>ligand shared between dimeric partners</note>
    </ligand>
</feature>
<dbReference type="InterPro" id="IPR016188">
    <property type="entry name" value="PurM-like_N"/>
</dbReference>
<comment type="similarity">
    <text evidence="1 9">Belongs to the selenophosphate synthase 1 family. Class I subfamily.</text>
</comment>
<dbReference type="Gene3D" id="3.90.650.10">
    <property type="entry name" value="PurM-like C-terminal domain"/>
    <property type="match status" value="1"/>
</dbReference>
<feature type="binding site" description="in other chain" evidence="9">
    <location>
        <position position="86"/>
    </location>
    <ligand>
        <name>ATP</name>
        <dbReference type="ChEBI" id="CHEBI:30616"/>
        <note>ligand shared between dimeric partners</note>
    </ligand>
</feature>
<feature type="domain" description="PurM-like N-terminal" evidence="10">
    <location>
        <begin position="45"/>
        <end position="150"/>
    </location>
</feature>
<dbReference type="GO" id="GO:0005737">
    <property type="term" value="C:cytoplasm"/>
    <property type="evidence" value="ECO:0007669"/>
    <property type="project" value="TreeGrafter"/>
</dbReference>
<keyword evidence="8 9" id="KW-0711">Selenium</keyword>
<evidence type="ECO:0000256" key="9">
    <source>
        <dbReference type="HAMAP-Rule" id="MF_00625"/>
    </source>
</evidence>
<dbReference type="EMBL" id="CM001441">
    <property type="protein sequence ID" value="EHQ87429.1"/>
    <property type="molecule type" value="Genomic_DNA"/>
</dbReference>
<feature type="binding site" description="in other chain" evidence="9">
    <location>
        <position position="63"/>
    </location>
    <ligand>
        <name>ATP</name>
        <dbReference type="ChEBI" id="CHEBI:30616"/>
        <note>ligand shared between dimeric partners</note>
    </ligand>
</feature>
<accession>H5Y191</accession>
<feature type="domain" description="PurM-like C-terminal" evidence="11">
    <location>
        <begin position="164"/>
        <end position="329"/>
    </location>
</feature>
<gene>
    <name evidence="9" type="primary">selD</name>
    <name evidence="12" type="ORF">DesyoDRAFT_0232</name>
</gene>
<dbReference type="CDD" id="cd02195">
    <property type="entry name" value="SelD"/>
    <property type="match status" value="1"/>
</dbReference>
<dbReference type="Gene3D" id="3.30.1330.10">
    <property type="entry name" value="PurM-like, N-terminal domain"/>
    <property type="match status" value="1"/>
</dbReference>
<dbReference type="GO" id="GO:0016260">
    <property type="term" value="P:selenocysteine biosynthetic process"/>
    <property type="evidence" value="ECO:0007669"/>
    <property type="project" value="InterPro"/>
</dbReference>
<evidence type="ECO:0000313" key="13">
    <source>
        <dbReference type="Proteomes" id="UP000005104"/>
    </source>
</evidence>
<comment type="function">
    <text evidence="9">Synthesizes selenophosphate from selenide and ATP.</text>
</comment>
<evidence type="ECO:0000313" key="12">
    <source>
        <dbReference type="EMBL" id="EHQ87429.1"/>
    </source>
</evidence>
<evidence type="ECO:0000256" key="4">
    <source>
        <dbReference type="ARBA" id="ARBA00022741"/>
    </source>
</evidence>
<dbReference type="Proteomes" id="UP000005104">
    <property type="component" value="Chromosome"/>
</dbReference>
<dbReference type="EC" id="2.7.9.3" evidence="9"/>
<comment type="cofactor">
    <cofactor evidence="9">
        <name>Mg(2+)</name>
        <dbReference type="ChEBI" id="CHEBI:18420"/>
    </cofactor>
    <text evidence="9">Binds 1 Mg(2+) ion per monomer.</text>
</comment>
<dbReference type="PANTHER" id="PTHR10256">
    <property type="entry name" value="SELENIDE, WATER DIKINASE"/>
    <property type="match status" value="1"/>
</dbReference>
<evidence type="ECO:0000256" key="3">
    <source>
        <dbReference type="ARBA" id="ARBA00022723"/>
    </source>
</evidence>
<dbReference type="OrthoDB" id="9772934at2"/>
<evidence type="ECO:0000256" key="7">
    <source>
        <dbReference type="ARBA" id="ARBA00022842"/>
    </source>
</evidence>
<dbReference type="eggNOG" id="COG0709">
    <property type="taxonomic scope" value="Bacteria"/>
</dbReference>
<dbReference type="PIRSF" id="PIRSF036407">
    <property type="entry name" value="Selenphspht_syn"/>
    <property type="match status" value="1"/>
</dbReference>
<organism evidence="12 13">
    <name type="scientific">Desulfosporosinus youngiae DSM 17734</name>
    <dbReference type="NCBI Taxonomy" id="768710"/>
    <lineage>
        <taxon>Bacteria</taxon>
        <taxon>Bacillati</taxon>
        <taxon>Bacillota</taxon>
        <taxon>Clostridia</taxon>
        <taxon>Eubacteriales</taxon>
        <taxon>Desulfitobacteriaceae</taxon>
        <taxon>Desulfosporosinus</taxon>
    </lineage>
</organism>
<name>H5Y191_9FIRM</name>
<feature type="binding site" evidence="9">
    <location>
        <position position="221"/>
    </location>
    <ligand>
        <name>Mg(2+)</name>
        <dbReference type="ChEBI" id="CHEBI:18420"/>
    </ligand>
</feature>
<keyword evidence="13" id="KW-1185">Reference proteome</keyword>
<feature type="binding site" evidence="9">
    <location>
        <begin position="133"/>
        <end position="135"/>
    </location>
    <ligand>
        <name>ATP</name>
        <dbReference type="ChEBI" id="CHEBI:30616"/>
        <note>ligand shared between dimeric partners</note>
    </ligand>
</feature>
<dbReference type="InterPro" id="IPR010918">
    <property type="entry name" value="PurM-like_C_dom"/>
</dbReference>
<proteinExistence type="inferred from homology"/>
<evidence type="ECO:0000259" key="11">
    <source>
        <dbReference type="Pfam" id="PF02769"/>
    </source>
</evidence>
<dbReference type="Pfam" id="PF00586">
    <property type="entry name" value="AIRS"/>
    <property type="match status" value="1"/>
</dbReference>
<protein>
    <recommendedName>
        <fullName evidence="9">Selenide, water dikinase</fullName>
        <ecNumber evidence="9">2.7.9.3</ecNumber>
    </recommendedName>
    <alternativeName>
        <fullName evidence="9">Selenium donor protein</fullName>
    </alternativeName>
    <alternativeName>
        <fullName evidence="9">Selenophosphate synthase</fullName>
    </alternativeName>
</protein>
<keyword evidence="3 9" id="KW-0479">Metal-binding</keyword>
<dbReference type="SUPFAM" id="SSF56042">
    <property type="entry name" value="PurM C-terminal domain-like"/>
    <property type="match status" value="1"/>
</dbReference>
<feature type="binding site" description="in other chain" evidence="9">
    <location>
        <begin position="43"/>
        <end position="45"/>
    </location>
    <ligand>
        <name>ATP</name>
        <dbReference type="ChEBI" id="CHEBI:30616"/>
        <note>ligand shared between dimeric partners</note>
    </ligand>
</feature>
<keyword evidence="7 9" id="KW-0460">Magnesium</keyword>
<dbReference type="AlphaFoldDB" id="H5Y191"/>